<evidence type="ECO:0000313" key="4">
    <source>
        <dbReference type="Proteomes" id="UP000494163"/>
    </source>
</evidence>
<dbReference type="EMBL" id="CP012525">
    <property type="protein sequence ID" value="ALC44703.1"/>
    <property type="molecule type" value="Genomic_DNA"/>
</dbReference>
<dbReference type="OrthoDB" id="21617at2759"/>
<organism evidence="3 4">
    <name type="scientific">Drosophila busckii</name>
    <name type="common">Fruit fly</name>
    <dbReference type="NCBI Taxonomy" id="30019"/>
    <lineage>
        <taxon>Eukaryota</taxon>
        <taxon>Metazoa</taxon>
        <taxon>Ecdysozoa</taxon>
        <taxon>Arthropoda</taxon>
        <taxon>Hexapoda</taxon>
        <taxon>Insecta</taxon>
        <taxon>Pterygota</taxon>
        <taxon>Neoptera</taxon>
        <taxon>Endopterygota</taxon>
        <taxon>Diptera</taxon>
        <taxon>Brachycera</taxon>
        <taxon>Muscomorpha</taxon>
        <taxon>Ephydroidea</taxon>
        <taxon>Drosophilidae</taxon>
        <taxon>Drosophila</taxon>
    </lineage>
</organism>
<comment type="similarity">
    <text evidence="1">Belongs to the gonadal family.</text>
</comment>
<accession>A0A0M3QWS6</accession>
<proteinExistence type="inferred from homology"/>
<protein>
    <submittedName>
        <fullName evidence="3">Gdl</fullName>
    </submittedName>
</protein>
<feature type="compositionally biased region" description="Polar residues" evidence="2">
    <location>
        <begin position="11"/>
        <end position="24"/>
    </location>
</feature>
<dbReference type="PANTHER" id="PTHR13054:SF2">
    <property type="entry name" value="PROTEIN DGCR6"/>
    <property type="match status" value="1"/>
</dbReference>
<evidence type="ECO:0000256" key="2">
    <source>
        <dbReference type="SAM" id="MobiDB-lite"/>
    </source>
</evidence>
<dbReference type="Proteomes" id="UP000494163">
    <property type="component" value="Chromosome 3L"/>
</dbReference>
<dbReference type="Pfam" id="PF07324">
    <property type="entry name" value="DGCR6"/>
    <property type="match status" value="1"/>
</dbReference>
<keyword evidence="4" id="KW-1185">Reference proteome</keyword>
<evidence type="ECO:0000313" key="3">
    <source>
        <dbReference type="EMBL" id="ALC44703.1"/>
    </source>
</evidence>
<dbReference type="AlphaFoldDB" id="A0A0M3QWS6"/>
<gene>
    <name evidence="3" type="ORF">Dbus_chr3Lg1869</name>
</gene>
<dbReference type="OMA" id="CVLNESI"/>
<name>A0A0M3QWS6_DROBS</name>
<sequence length="199" mass="23492">MEEINVHHESNSTSSDSVEQQQSPSPEFLQRKIYFLMDQLKAMHAELPEKLQTRISYDLLTELANCVLNESIFDIVKALTELQHVTEKHLLKMRNQVENEYEIEVSDWRNKIKDAEELQHLLGLMKVKHKKKLLETDKKIVELMDQKVYDQQSTLQKAGVPGFYFTQNPKEIKIQMFLLDFLLRLSRLKYDPNKKQISC</sequence>
<feature type="region of interest" description="Disordered" evidence="2">
    <location>
        <begin position="1"/>
        <end position="24"/>
    </location>
</feature>
<evidence type="ECO:0000256" key="1">
    <source>
        <dbReference type="ARBA" id="ARBA00005939"/>
    </source>
</evidence>
<feature type="compositionally biased region" description="Basic and acidic residues" evidence="2">
    <location>
        <begin position="1"/>
        <end position="10"/>
    </location>
</feature>
<dbReference type="InterPro" id="IPR010849">
    <property type="entry name" value="Gonadal"/>
</dbReference>
<dbReference type="STRING" id="30019.A0A0M3QWS6"/>
<reference evidence="3 4" key="1">
    <citation type="submission" date="2015-08" db="EMBL/GenBank/DDBJ databases">
        <title>Ancestral chromatin configuration constrains chromatin evolution on differentiating sex chromosomes in Drosophila.</title>
        <authorList>
            <person name="Zhou Q."/>
            <person name="Bachtrog D."/>
        </authorList>
    </citation>
    <scope>NUCLEOTIDE SEQUENCE [LARGE SCALE GENOMIC DNA]</scope>
    <source>
        <tissue evidence="3">Whole larvae</tissue>
    </source>
</reference>
<dbReference type="PANTHER" id="PTHR13054">
    <property type="entry name" value="DIGEORGE SYNDROME CRITICAL REGION 6 DGCR6 FAMILY MEMBER"/>
    <property type="match status" value="1"/>
</dbReference>